<reference evidence="1 2" key="1">
    <citation type="submission" date="2016-09" db="EMBL/GenBank/DDBJ databases">
        <title>Complete genome of Desulfosporosinus sp. OL.</title>
        <authorList>
            <person name="Mardanov A."/>
            <person name="Beletsky A."/>
            <person name="Panova A."/>
            <person name="Karnachuk O."/>
            <person name="Ravin N."/>
        </authorList>
    </citation>
    <scope>NUCLEOTIDE SEQUENCE [LARGE SCALE GENOMIC DNA]</scope>
    <source>
        <strain evidence="1 2">OL</strain>
    </source>
</reference>
<evidence type="ECO:0000313" key="2">
    <source>
        <dbReference type="Proteomes" id="UP000186102"/>
    </source>
</evidence>
<proteinExistence type="predicted"/>
<dbReference type="RefSeq" id="WP_170871564.1">
    <property type="nucleotide sequence ID" value="NZ_MLBF01000043.1"/>
</dbReference>
<keyword evidence="2" id="KW-1185">Reference proteome</keyword>
<accession>A0A1Q8QM65</accession>
<dbReference type="Proteomes" id="UP000186102">
    <property type="component" value="Unassembled WGS sequence"/>
</dbReference>
<dbReference type="EMBL" id="MLBF01000043">
    <property type="protein sequence ID" value="OLN28433.1"/>
    <property type="molecule type" value="Genomic_DNA"/>
</dbReference>
<protein>
    <submittedName>
        <fullName evidence="1">Uncharacterized protein</fullName>
    </submittedName>
</protein>
<name>A0A1Q8QM65_9FIRM</name>
<evidence type="ECO:0000313" key="1">
    <source>
        <dbReference type="EMBL" id="OLN28433.1"/>
    </source>
</evidence>
<organism evidence="1 2">
    <name type="scientific">Desulfosporosinus metallidurans</name>
    <dbReference type="NCBI Taxonomy" id="1888891"/>
    <lineage>
        <taxon>Bacteria</taxon>
        <taxon>Bacillati</taxon>
        <taxon>Bacillota</taxon>
        <taxon>Clostridia</taxon>
        <taxon>Eubacteriales</taxon>
        <taxon>Desulfitobacteriaceae</taxon>
        <taxon>Desulfosporosinus</taxon>
    </lineage>
</organism>
<sequence length="46" mass="5222">MLSAEGKTIADAESDLSKVVKQQITLTLEKAQKQRTHLNAWLEQLR</sequence>
<comment type="caution">
    <text evidence="1">The sequence shown here is derived from an EMBL/GenBank/DDBJ whole genome shotgun (WGS) entry which is preliminary data.</text>
</comment>
<dbReference type="AlphaFoldDB" id="A0A1Q8QM65"/>
<gene>
    <name evidence="1" type="ORF">DSOL_4082</name>
</gene>